<accession>A0A1G1VQ69</accession>
<organism evidence="1 2">
    <name type="scientific">Candidatus Chisholmbacteria bacterium RIFCSPHIGHO2_01_FULL_49_18</name>
    <dbReference type="NCBI Taxonomy" id="1797590"/>
    <lineage>
        <taxon>Bacteria</taxon>
        <taxon>Candidatus Chisholmiibacteriota</taxon>
    </lineage>
</organism>
<name>A0A1G1VQ69_9BACT</name>
<dbReference type="AlphaFoldDB" id="A0A1G1VQ69"/>
<dbReference type="EMBL" id="MHCI01000002">
    <property type="protein sequence ID" value="OGY17377.1"/>
    <property type="molecule type" value="Genomic_DNA"/>
</dbReference>
<reference evidence="1 2" key="1">
    <citation type="journal article" date="2016" name="Nat. Commun.">
        <title>Thousands of microbial genomes shed light on interconnected biogeochemical processes in an aquifer system.</title>
        <authorList>
            <person name="Anantharaman K."/>
            <person name="Brown C.T."/>
            <person name="Hug L.A."/>
            <person name="Sharon I."/>
            <person name="Castelle C.J."/>
            <person name="Probst A.J."/>
            <person name="Thomas B.C."/>
            <person name="Singh A."/>
            <person name="Wilkins M.J."/>
            <person name="Karaoz U."/>
            <person name="Brodie E.L."/>
            <person name="Williams K.H."/>
            <person name="Hubbard S.S."/>
            <person name="Banfield J.F."/>
        </authorList>
    </citation>
    <scope>NUCLEOTIDE SEQUENCE [LARGE SCALE GENOMIC DNA]</scope>
</reference>
<evidence type="ECO:0000313" key="1">
    <source>
        <dbReference type="EMBL" id="OGY17377.1"/>
    </source>
</evidence>
<protein>
    <submittedName>
        <fullName evidence="1">Uncharacterized protein</fullName>
    </submittedName>
</protein>
<gene>
    <name evidence="1" type="ORF">A2785_03960</name>
</gene>
<proteinExistence type="predicted"/>
<evidence type="ECO:0000313" key="2">
    <source>
        <dbReference type="Proteomes" id="UP000179069"/>
    </source>
</evidence>
<comment type="caution">
    <text evidence="1">The sequence shown here is derived from an EMBL/GenBank/DDBJ whole genome shotgun (WGS) entry which is preliminary data.</text>
</comment>
<dbReference type="Proteomes" id="UP000179069">
    <property type="component" value="Unassembled WGS sequence"/>
</dbReference>
<sequence>MRQAGFVPFLRTQESNQRRVPCETLPVRLRFARREPSEILYGQFPFPTRAQLDAIRQTCQATARASQRGKHIFQKKRVQLHRPRKGCF</sequence>